<dbReference type="InterPro" id="IPR043859">
    <property type="entry name" value="TbsP-like_N"/>
</dbReference>
<reference evidence="4 5" key="1">
    <citation type="journal article" date="2014" name="Front. Microbiol.">
        <title>Population and genomic analysis of the genus Halorubrum.</title>
        <authorList>
            <person name="Fullmer M.S."/>
            <person name="Soucy S.M."/>
            <person name="Swithers K.S."/>
            <person name="Makkay A.M."/>
            <person name="Wheeler R."/>
            <person name="Ventosa A."/>
            <person name="Gogarten J.P."/>
            <person name="Papke R.T."/>
        </authorList>
    </citation>
    <scope>NUCLEOTIDE SEQUENCE [LARGE SCALE GENOMIC DNA]</scope>
    <source>
        <strain evidence="4 5">C49</strain>
    </source>
</reference>
<proteinExistence type="predicted"/>
<dbReference type="InterPro" id="IPR056163">
    <property type="entry name" value="TbsP_C"/>
</dbReference>
<gene>
    <name evidence="4" type="ORF">DJ69_06310</name>
</gene>
<evidence type="ECO:0000259" key="3">
    <source>
        <dbReference type="Pfam" id="PF23336"/>
    </source>
</evidence>
<dbReference type="Pfam" id="PF19138">
    <property type="entry name" value="TbsP_N"/>
    <property type="match status" value="1"/>
</dbReference>
<protein>
    <submittedName>
        <fullName evidence="4">Uncharacterized protein</fullName>
    </submittedName>
</protein>
<accession>A0A2G1WK94</accession>
<feature type="region of interest" description="Disordered" evidence="1">
    <location>
        <begin position="320"/>
        <end position="344"/>
    </location>
</feature>
<feature type="domain" description="Transcriptional regulator TbsP N-terminal" evidence="2">
    <location>
        <begin position="29"/>
        <end position="174"/>
    </location>
</feature>
<comment type="caution">
    <text evidence="4">The sequence shown here is derived from an EMBL/GenBank/DDBJ whole genome shotgun (WGS) entry which is preliminary data.</text>
</comment>
<evidence type="ECO:0000313" key="5">
    <source>
        <dbReference type="Proteomes" id="UP000222824"/>
    </source>
</evidence>
<dbReference type="OrthoDB" id="331010at2157"/>
<dbReference type="Proteomes" id="UP000222824">
    <property type="component" value="Unassembled WGS sequence"/>
</dbReference>
<name>A0A2G1WK94_9EURY</name>
<evidence type="ECO:0000256" key="1">
    <source>
        <dbReference type="SAM" id="MobiDB-lite"/>
    </source>
</evidence>
<feature type="domain" description="Transcriptional regulator TbsP-like C-terminal" evidence="3">
    <location>
        <begin position="176"/>
        <end position="309"/>
    </location>
</feature>
<dbReference type="AlphaFoldDB" id="A0A2G1WK94"/>
<evidence type="ECO:0000259" key="2">
    <source>
        <dbReference type="Pfam" id="PF19138"/>
    </source>
</evidence>
<organism evidence="4 5">
    <name type="scientific">Halorubrum persicum</name>
    <dbReference type="NCBI Taxonomy" id="1383844"/>
    <lineage>
        <taxon>Archaea</taxon>
        <taxon>Methanobacteriati</taxon>
        <taxon>Methanobacteriota</taxon>
        <taxon>Stenosarchaea group</taxon>
        <taxon>Halobacteria</taxon>
        <taxon>Halobacteriales</taxon>
        <taxon>Haloferacaceae</taxon>
        <taxon>Halorubrum</taxon>
    </lineage>
</organism>
<keyword evidence="5" id="KW-1185">Reference proteome</keyword>
<dbReference type="EMBL" id="NHOA01000039">
    <property type="protein sequence ID" value="PHQ39424.1"/>
    <property type="molecule type" value="Genomic_DNA"/>
</dbReference>
<evidence type="ECO:0000313" key="4">
    <source>
        <dbReference type="EMBL" id="PHQ39424.1"/>
    </source>
</evidence>
<dbReference type="Pfam" id="PF23336">
    <property type="entry name" value="HTH_TbsP_C"/>
    <property type="match status" value="1"/>
</dbReference>
<sequence length="344" mass="36116">MARSTGDDGASSLDSDTPSEVAVALNEADDGLAEAIESALAGRSDLVAVGVPLALLPPILDARERTEADAPWRVACRPGVADALGRALVLGTAVAEAIDGGAIELRTEAEPRARAAESDAGRILFASAERVDAVAGPEGDRTLVTEAAPARVAPAARSMRERFAAAAPASVEMPGRSRLLAGARETLDDRFADDVAAVLGALPYGAVGRTGELTDRTLLTALAARHDHLLWDLRRWIGTGTEPDDGSGEGEGVGIAAGQDLTGDRRVLVQRGLIEAIKVPAGAGRPRLRLRAIDDALLRATPEEVLSVLRGRFALPVDEDGRVRDLPGGDERRPVWDRPRRDKN</sequence>
<dbReference type="RefSeq" id="WP_099254838.1">
    <property type="nucleotide sequence ID" value="NZ_NHOA01000039.1"/>
</dbReference>